<protein>
    <submittedName>
        <fullName evidence="1">Uncharacterized protein</fullName>
    </submittedName>
</protein>
<organism evidence="1 2">
    <name type="scientific">Strigomonas culicis</name>
    <dbReference type="NCBI Taxonomy" id="28005"/>
    <lineage>
        <taxon>Eukaryota</taxon>
        <taxon>Discoba</taxon>
        <taxon>Euglenozoa</taxon>
        <taxon>Kinetoplastea</taxon>
        <taxon>Metakinetoplastina</taxon>
        <taxon>Trypanosomatida</taxon>
        <taxon>Trypanosomatidae</taxon>
        <taxon>Strigomonadinae</taxon>
        <taxon>Strigomonas</taxon>
    </lineage>
</organism>
<comment type="caution">
    <text evidence="1">The sequence shown here is derived from an EMBL/GenBank/DDBJ whole genome shotgun (WGS) entry which is preliminary data.</text>
</comment>
<name>S9TH56_9TRYP</name>
<evidence type="ECO:0000313" key="2">
    <source>
        <dbReference type="Proteomes" id="UP000015354"/>
    </source>
</evidence>
<evidence type="ECO:0000313" key="1">
    <source>
        <dbReference type="EMBL" id="EPY15658.1"/>
    </source>
</evidence>
<proteinExistence type="predicted"/>
<dbReference type="Proteomes" id="UP000015354">
    <property type="component" value="Unassembled WGS sequence"/>
</dbReference>
<dbReference type="EMBL" id="ATMH01011866">
    <property type="protein sequence ID" value="EPY15658.1"/>
    <property type="molecule type" value="Genomic_DNA"/>
</dbReference>
<accession>S9TH56</accession>
<gene>
    <name evidence="1" type="ORF">STCU_11857</name>
</gene>
<sequence length="130" mass="14587">MFNTKDEENHRMTVSTRAPSTAQLICSQDLDVNMFRCNFSSSNTATDRNNHFVFVTSIPFSMDKLKPETHDTVSTRAKGGAASRGDRAFAHLPTSGYSTHLLVIELARTMAEYIHPFYEKYTSAFLSAVQ</sequence>
<dbReference type="AlphaFoldDB" id="S9TH56"/>
<reference evidence="1 2" key="1">
    <citation type="journal article" date="2013" name="PLoS ONE">
        <title>Predicting the Proteins of Angomonas deanei, Strigomonas culicis and Their Respective Endosymbionts Reveals New Aspects of the Trypanosomatidae Family.</title>
        <authorList>
            <person name="Motta M.C."/>
            <person name="Martins A.C."/>
            <person name="de Souza S.S."/>
            <person name="Catta-Preta C.M."/>
            <person name="Silva R."/>
            <person name="Klein C.C."/>
            <person name="de Almeida L.G."/>
            <person name="de Lima Cunha O."/>
            <person name="Ciapina L.P."/>
            <person name="Brocchi M."/>
            <person name="Colabardini A.C."/>
            <person name="de Araujo Lima B."/>
            <person name="Machado C.R."/>
            <person name="de Almeida Soares C.M."/>
            <person name="Probst C.M."/>
            <person name="de Menezes C.B."/>
            <person name="Thompson C.E."/>
            <person name="Bartholomeu D.C."/>
            <person name="Gradia D.F."/>
            <person name="Pavoni D.P."/>
            <person name="Grisard E.C."/>
            <person name="Fantinatti-Garboggini F."/>
            <person name="Marchini F.K."/>
            <person name="Rodrigues-Luiz G.F."/>
            <person name="Wagner G."/>
            <person name="Goldman G.H."/>
            <person name="Fietto J.L."/>
            <person name="Elias M.C."/>
            <person name="Goldman M.H."/>
            <person name="Sagot M.F."/>
            <person name="Pereira M."/>
            <person name="Stoco P.H."/>
            <person name="de Mendonca-Neto R.P."/>
            <person name="Teixeira S.M."/>
            <person name="Maciel T.E."/>
            <person name="de Oliveira Mendes T.A."/>
            <person name="Urmenyi T.P."/>
            <person name="de Souza W."/>
            <person name="Schenkman S."/>
            <person name="de Vasconcelos A.T."/>
        </authorList>
    </citation>
    <scope>NUCLEOTIDE SEQUENCE [LARGE SCALE GENOMIC DNA]</scope>
</reference>
<keyword evidence="2" id="KW-1185">Reference proteome</keyword>